<dbReference type="InterPro" id="IPR016130">
    <property type="entry name" value="Tyr_Pase_AS"/>
</dbReference>
<evidence type="ECO:0000313" key="5">
    <source>
        <dbReference type="Proteomes" id="UP000005237"/>
    </source>
</evidence>
<dbReference type="Pfam" id="PF00102">
    <property type="entry name" value="Y_phosphatase"/>
    <property type="match status" value="1"/>
</dbReference>
<dbReference type="PANTHER" id="PTHR46163:SF23">
    <property type="entry name" value="PROTEIN-TYROSINE PHOSPHATASE-RELATED"/>
    <property type="match status" value="1"/>
</dbReference>
<dbReference type="PROSITE" id="PS00383">
    <property type="entry name" value="TYR_PHOSPHATASE_1"/>
    <property type="match status" value="1"/>
</dbReference>
<dbReference type="AlphaFoldDB" id="A0A8R1HWQ3"/>
<sequence length="416" mass="46826">MDEYEKDMPRAEAGGGSVFDLFQNKKGKKSATARHKGEKSKNKATEMSKREEDPKKKKKKAAAAEKTVDKDEGENTRMVTTTVQNLASSAAPAPGAASAGHPIVESWCQRALDFGVEKLRDEFRQLAKYTKPDMTQNAFNANCSPTMTETKNRYQDVPCQDQHIVKLEKPPAPNDYIHANFVGTPANPEKRFICTQGPLDQTVEDFWWMIVQQKVERIIMLCKTIECGKFKCAQYWPEKAGEKKQCGPISIENASGPTPMDGDGEIQVTMLNVVYNGTTYAVRHLHWTDWPDRGVPPCKLTSLDLLSTVRGTKTPIVVHCSAGIGRTGTIVAIEYILEKISYAASKEFPPMPDLVKALRDMRAFSIQNDLQYLYIHRVMLNYFLEKYKDKYSAILTPDNVSKYEKFIKDYNTAVGQ</sequence>
<feature type="compositionally biased region" description="Basic residues" evidence="1">
    <location>
        <begin position="25"/>
        <end position="38"/>
    </location>
</feature>
<keyword evidence="5" id="KW-1185">Reference proteome</keyword>
<feature type="domain" description="Tyrosine-protein phosphatase" evidence="2">
    <location>
        <begin position="119"/>
        <end position="382"/>
    </location>
</feature>
<dbReference type="SMART" id="SM00404">
    <property type="entry name" value="PTPc_motif"/>
    <property type="match status" value="1"/>
</dbReference>
<reference evidence="4" key="2">
    <citation type="submission" date="2022-06" db="UniProtKB">
        <authorList>
            <consortium name="EnsemblMetazoa"/>
        </authorList>
    </citation>
    <scope>IDENTIFICATION</scope>
    <source>
        <strain evidence="4">DF5081</strain>
    </source>
</reference>
<dbReference type="SUPFAM" id="SSF52799">
    <property type="entry name" value="(Phosphotyrosine protein) phosphatases II"/>
    <property type="match status" value="1"/>
</dbReference>
<evidence type="ECO:0000313" key="4">
    <source>
        <dbReference type="EnsemblMetazoa" id="CJA13183.1"/>
    </source>
</evidence>
<dbReference type="PRINTS" id="PR00700">
    <property type="entry name" value="PRTYPHPHTASE"/>
</dbReference>
<dbReference type="EnsemblMetazoa" id="CJA13183.1">
    <property type="protein sequence ID" value="CJA13183.1"/>
    <property type="gene ID" value="WBGene00132387"/>
</dbReference>
<feature type="compositionally biased region" description="Basic and acidic residues" evidence="1">
    <location>
        <begin position="39"/>
        <end position="55"/>
    </location>
</feature>
<dbReference type="Gene3D" id="3.90.190.10">
    <property type="entry name" value="Protein tyrosine phosphatase superfamily"/>
    <property type="match status" value="1"/>
</dbReference>
<feature type="compositionally biased region" description="Basic and acidic residues" evidence="1">
    <location>
        <begin position="62"/>
        <end position="75"/>
    </location>
</feature>
<reference evidence="5" key="1">
    <citation type="submission" date="2010-08" db="EMBL/GenBank/DDBJ databases">
        <authorList>
            <consortium name="Caenorhabditis japonica Sequencing Consortium"/>
            <person name="Wilson R.K."/>
        </authorList>
    </citation>
    <scope>NUCLEOTIDE SEQUENCE [LARGE SCALE GENOMIC DNA]</scope>
    <source>
        <strain evidence="5">DF5081</strain>
    </source>
</reference>
<dbReference type="InterPro" id="IPR029021">
    <property type="entry name" value="Prot-tyrosine_phosphatase-like"/>
</dbReference>
<dbReference type="CDD" id="cd00047">
    <property type="entry name" value="PTPc"/>
    <property type="match status" value="1"/>
</dbReference>
<dbReference type="PROSITE" id="PS50055">
    <property type="entry name" value="TYR_PHOSPHATASE_PTP"/>
    <property type="match status" value="1"/>
</dbReference>
<evidence type="ECO:0000256" key="1">
    <source>
        <dbReference type="SAM" id="MobiDB-lite"/>
    </source>
</evidence>
<feature type="region of interest" description="Disordered" evidence="1">
    <location>
        <begin position="1"/>
        <end position="77"/>
    </location>
</feature>
<dbReference type="PROSITE" id="PS50056">
    <property type="entry name" value="TYR_PHOSPHATASE_2"/>
    <property type="match status" value="1"/>
</dbReference>
<feature type="domain" description="Tyrosine specific protein phosphatases" evidence="3">
    <location>
        <begin position="300"/>
        <end position="373"/>
    </location>
</feature>
<dbReference type="InterPro" id="IPR000387">
    <property type="entry name" value="Tyr_Pase_dom"/>
</dbReference>
<dbReference type="PANTHER" id="PTHR46163">
    <property type="entry name" value="TYROSINE-PROTEIN PHOSPHATASE-RELATED"/>
    <property type="match status" value="1"/>
</dbReference>
<dbReference type="InterPro" id="IPR000242">
    <property type="entry name" value="PTP_cat"/>
</dbReference>
<organism evidence="4 5">
    <name type="scientific">Caenorhabditis japonica</name>
    <dbReference type="NCBI Taxonomy" id="281687"/>
    <lineage>
        <taxon>Eukaryota</taxon>
        <taxon>Metazoa</taxon>
        <taxon>Ecdysozoa</taxon>
        <taxon>Nematoda</taxon>
        <taxon>Chromadorea</taxon>
        <taxon>Rhabditida</taxon>
        <taxon>Rhabditina</taxon>
        <taxon>Rhabditomorpha</taxon>
        <taxon>Rhabditoidea</taxon>
        <taxon>Rhabditidae</taxon>
        <taxon>Peloderinae</taxon>
        <taxon>Caenorhabditis</taxon>
    </lineage>
</organism>
<dbReference type="OMA" id="GIACESM"/>
<proteinExistence type="predicted"/>
<dbReference type="InterPro" id="IPR003595">
    <property type="entry name" value="Tyr_Pase_cat"/>
</dbReference>
<protein>
    <recommendedName>
        <fullName evidence="6">Protein-tyrosine-phosphatase</fullName>
    </recommendedName>
</protein>
<dbReference type="SMART" id="SM00194">
    <property type="entry name" value="PTPc"/>
    <property type="match status" value="1"/>
</dbReference>
<evidence type="ECO:0000259" key="3">
    <source>
        <dbReference type="PROSITE" id="PS50056"/>
    </source>
</evidence>
<dbReference type="Proteomes" id="UP000005237">
    <property type="component" value="Unassembled WGS sequence"/>
</dbReference>
<feature type="compositionally biased region" description="Basic and acidic residues" evidence="1">
    <location>
        <begin position="1"/>
        <end position="10"/>
    </location>
</feature>
<accession>A0A8R1HWQ3</accession>
<dbReference type="InterPro" id="IPR052782">
    <property type="entry name" value="Oocyte-zygote_transition_reg"/>
</dbReference>
<evidence type="ECO:0000259" key="2">
    <source>
        <dbReference type="PROSITE" id="PS50055"/>
    </source>
</evidence>
<evidence type="ECO:0008006" key="6">
    <source>
        <dbReference type="Google" id="ProtNLM"/>
    </source>
</evidence>
<dbReference type="GO" id="GO:0004725">
    <property type="term" value="F:protein tyrosine phosphatase activity"/>
    <property type="evidence" value="ECO:0007669"/>
    <property type="project" value="InterPro"/>
</dbReference>
<name>A0A8R1HWQ3_CAEJA</name>